<proteinExistence type="predicted"/>
<gene>
    <name evidence="1" type="ORF">QE152_g12699</name>
</gene>
<comment type="caution">
    <text evidence="1">The sequence shown here is derived from an EMBL/GenBank/DDBJ whole genome shotgun (WGS) entry which is preliminary data.</text>
</comment>
<evidence type="ECO:0000313" key="1">
    <source>
        <dbReference type="EMBL" id="KAK9736194.1"/>
    </source>
</evidence>
<dbReference type="PANTHER" id="PTHR37445:SF3">
    <property type="entry name" value="ZINC FINGER PHD-TYPE DOMAIN-CONTAINING PROTEIN"/>
    <property type="match status" value="1"/>
</dbReference>
<sequence>MVTSLAKLPEDFNSSLDALKVINDSQQTQTRAFPEFESIVHEVVERQSRKNNLIIFGVAEQPSNITSAQRNQNEHIDVDTILNAAISTSQPSNYKLHRLGRFNPSNTRPRPIKLVLGNESEVHEIIRHAKNLKNHGTYNTIRLSYDRTPRELQRFKDLKRFFFGLIASLRNEMVTSLAKLREDFNSSLDALKVINDSQQTQTRAFPEFESIVHEVVERQSRKNNLIIFGVAEQPSNITSAQRNQNEHIDVDTILNAAISTSQPSNYKLHRLGRFNPSNTRPRPIKLVLGNESEVHEIIRHAKNLKNHGTYNTIRLSYDRTPRL</sequence>
<evidence type="ECO:0008006" key="3">
    <source>
        <dbReference type="Google" id="ProtNLM"/>
    </source>
</evidence>
<protein>
    <recommendedName>
        <fullName evidence="3">Schlafen AlbA-2 domain-containing protein</fullName>
    </recommendedName>
</protein>
<dbReference type="Proteomes" id="UP001458880">
    <property type="component" value="Unassembled WGS sequence"/>
</dbReference>
<accession>A0AAW1LR30</accession>
<dbReference type="AlphaFoldDB" id="A0AAW1LR30"/>
<dbReference type="PANTHER" id="PTHR37445">
    <property type="entry name" value="PROTEIN CBG24663"/>
    <property type="match status" value="1"/>
</dbReference>
<reference evidence="1 2" key="1">
    <citation type="journal article" date="2024" name="BMC Genomics">
        <title>De novo assembly and annotation of Popillia japonica's genome with initial clues to its potential as an invasive pest.</title>
        <authorList>
            <person name="Cucini C."/>
            <person name="Boschi S."/>
            <person name="Funari R."/>
            <person name="Cardaioli E."/>
            <person name="Iannotti N."/>
            <person name="Marturano G."/>
            <person name="Paoli F."/>
            <person name="Bruttini M."/>
            <person name="Carapelli A."/>
            <person name="Frati F."/>
            <person name="Nardi F."/>
        </authorList>
    </citation>
    <scope>NUCLEOTIDE SEQUENCE [LARGE SCALE GENOMIC DNA]</scope>
    <source>
        <strain evidence="1">DMR45628</strain>
    </source>
</reference>
<keyword evidence="2" id="KW-1185">Reference proteome</keyword>
<name>A0AAW1LR30_POPJA</name>
<organism evidence="1 2">
    <name type="scientific">Popillia japonica</name>
    <name type="common">Japanese beetle</name>
    <dbReference type="NCBI Taxonomy" id="7064"/>
    <lineage>
        <taxon>Eukaryota</taxon>
        <taxon>Metazoa</taxon>
        <taxon>Ecdysozoa</taxon>
        <taxon>Arthropoda</taxon>
        <taxon>Hexapoda</taxon>
        <taxon>Insecta</taxon>
        <taxon>Pterygota</taxon>
        <taxon>Neoptera</taxon>
        <taxon>Endopterygota</taxon>
        <taxon>Coleoptera</taxon>
        <taxon>Polyphaga</taxon>
        <taxon>Scarabaeiformia</taxon>
        <taxon>Scarabaeidae</taxon>
        <taxon>Rutelinae</taxon>
        <taxon>Popillia</taxon>
    </lineage>
</organism>
<evidence type="ECO:0000313" key="2">
    <source>
        <dbReference type="Proteomes" id="UP001458880"/>
    </source>
</evidence>
<dbReference type="EMBL" id="JASPKY010000117">
    <property type="protein sequence ID" value="KAK9736194.1"/>
    <property type="molecule type" value="Genomic_DNA"/>
</dbReference>